<evidence type="ECO:0000256" key="1">
    <source>
        <dbReference type="ARBA" id="ARBA00008828"/>
    </source>
</evidence>
<dbReference type="AlphaFoldDB" id="A0A9N9EEG9"/>
<reference evidence="4" key="1">
    <citation type="submission" date="2021-06" db="EMBL/GenBank/DDBJ databases">
        <authorList>
            <person name="Kallberg Y."/>
            <person name="Tangrot J."/>
            <person name="Rosling A."/>
        </authorList>
    </citation>
    <scope>NUCLEOTIDE SEQUENCE</scope>
    <source>
        <strain evidence="4">87-6 pot B 2015</strain>
    </source>
</reference>
<dbReference type="EMBL" id="CAJVPP010006103">
    <property type="protein sequence ID" value="CAG8674056.1"/>
    <property type="molecule type" value="Genomic_DNA"/>
</dbReference>
<feature type="region of interest" description="Disordered" evidence="2">
    <location>
        <begin position="415"/>
        <end position="454"/>
    </location>
</feature>
<evidence type="ECO:0000313" key="5">
    <source>
        <dbReference type="Proteomes" id="UP000789375"/>
    </source>
</evidence>
<dbReference type="SUPFAM" id="SSF48371">
    <property type="entry name" value="ARM repeat"/>
    <property type="match status" value="1"/>
</dbReference>
<comment type="similarity">
    <text evidence="1">Belongs to the IFRD family.</text>
</comment>
<evidence type="ECO:0000259" key="3">
    <source>
        <dbReference type="Pfam" id="PF05004"/>
    </source>
</evidence>
<dbReference type="PANTHER" id="PTHR12354">
    <property type="entry name" value="INTERFERON-RELATED DEVELOPMENTAL REGULATOR"/>
    <property type="match status" value="1"/>
</dbReference>
<dbReference type="PANTHER" id="PTHR12354:SF1">
    <property type="entry name" value="INTERFERON-RELATED DEVELOPMENTAL REGULATOR 1"/>
    <property type="match status" value="1"/>
</dbReference>
<feature type="compositionally biased region" description="Basic residues" evidence="2">
    <location>
        <begin position="437"/>
        <end position="451"/>
    </location>
</feature>
<evidence type="ECO:0000313" key="4">
    <source>
        <dbReference type="EMBL" id="CAG8674056.1"/>
    </source>
</evidence>
<organism evidence="4 5">
    <name type="scientific">Funneliformis mosseae</name>
    <name type="common">Endomycorrhizal fungus</name>
    <name type="synonym">Glomus mosseae</name>
    <dbReference type="NCBI Taxonomy" id="27381"/>
    <lineage>
        <taxon>Eukaryota</taxon>
        <taxon>Fungi</taxon>
        <taxon>Fungi incertae sedis</taxon>
        <taxon>Mucoromycota</taxon>
        <taxon>Glomeromycotina</taxon>
        <taxon>Glomeromycetes</taxon>
        <taxon>Glomerales</taxon>
        <taxon>Glomeraceae</taxon>
        <taxon>Funneliformis</taxon>
    </lineage>
</organism>
<feature type="compositionally biased region" description="Basic residues" evidence="2">
    <location>
        <begin position="1"/>
        <end position="15"/>
    </location>
</feature>
<dbReference type="Pfam" id="PF05004">
    <property type="entry name" value="IFRD"/>
    <property type="match status" value="1"/>
</dbReference>
<dbReference type="InterPro" id="IPR007701">
    <property type="entry name" value="Interferon-rel_develop_reg_N"/>
</dbReference>
<accession>A0A9N9EEG9</accession>
<feature type="non-terminal residue" evidence="4">
    <location>
        <position position="477"/>
    </location>
</feature>
<proteinExistence type="inferred from homology"/>
<sequence>MSQNLRKKVAARASRRASNNSGPPLASILAANGTPLSSRQNTDEEDAWSETSADTLDSWASAGSRAEDRILEEVDNWEDEVLQSIDNLEEKRTSTREDALTILIRLLSHKYAADILYSRRDTLLDMLNRSIKKDKSHKESRLAAKGMDQETMYHDVLSLLKYTIINNTSMEVRSACIKTLALACFIAGSQAEVFELLNFFAEIIITNGKSVNAVNDGATLTSALNAYGLLYASLWGDSKKVAGMAREEFERVIPAHTKQLESSIMEVRVASGINIALMFETLGIGKRIDPAEEWVKEHDESDEGYFGYDDMDRLTQLLSTLATDSNRHRGKIERKVQRSAFRDILKTVEVGDRVQEKLKFKKQTIYFSTWAKIVELNAFRDVLAEGLHVHFLENELLQELFNFVPPRALPINQGSRPTSAMSFHTAGSDTDTSIASKKAKSKKIKNRKQNKMRGGLSGQLYQEDIPHIIDDHISSKA</sequence>
<feature type="domain" description="Interferon-related developmental regulator N-terminal" evidence="3">
    <location>
        <begin position="61"/>
        <end position="349"/>
    </location>
</feature>
<dbReference type="Proteomes" id="UP000789375">
    <property type="component" value="Unassembled WGS sequence"/>
</dbReference>
<comment type="caution">
    <text evidence="4">The sequence shown here is derived from an EMBL/GenBank/DDBJ whole genome shotgun (WGS) entry which is preliminary data.</text>
</comment>
<protein>
    <submittedName>
        <fullName evidence="4">11092_t:CDS:1</fullName>
    </submittedName>
</protein>
<feature type="region of interest" description="Disordered" evidence="2">
    <location>
        <begin position="1"/>
        <end position="54"/>
    </location>
</feature>
<evidence type="ECO:0000256" key="2">
    <source>
        <dbReference type="SAM" id="MobiDB-lite"/>
    </source>
</evidence>
<gene>
    <name evidence="4" type="ORF">FMOSSE_LOCUS12558</name>
</gene>
<keyword evidence="5" id="KW-1185">Reference proteome</keyword>
<dbReference type="InterPro" id="IPR039777">
    <property type="entry name" value="IFRD"/>
</dbReference>
<feature type="compositionally biased region" description="Polar residues" evidence="2">
    <location>
        <begin position="415"/>
        <end position="432"/>
    </location>
</feature>
<dbReference type="InterPro" id="IPR016024">
    <property type="entry name" value="ARM-type_fold"/>
</dbReference>
<name>A0A9N9EEG9_FUNMO</name>